<evidence type="ECO:0008006" key="3">
    <source>
        <dbReference type="Google" id="ProtNLM"/>
    </source>
</evidence>
<name>A0ABR7TDP7_9LACT</name>
<reference evidence="1 2" key="1">
    <citation type="journal article" date="2020" name="Microorganisms">
        <title>New Insight into Antimicrobial Compounds from Food and Marine-Sourced Carnobacterium Species through Phenotype and Genome Analyses.</title>
        <authorList>
            <person name="Begrem S."/>
            <person name="Ivaniuk F."/>
            <person name="Gigout-Chevalier F."/>
            <person name="Kolypczuk L."/>
            <person name="Bonnetot S."/>
            <person name="Leroi F."/>
            <person name="Grovel O."/>
            <person name="Delbarre-Ladrat C."/>
            <person name="Passerini D."/>
        </authorList>
    </citation>
    <scope>NUCLEOTIDE SEQUENCE [LARGE SCALE GENOMIC DNA]</scope>
    <source>
        <strain evidence="1 2">MIP2551</strain>
    </source>
</reference>
<accession>A0ABR7TDP7</accession>
<evidence type="ECO:0000313" key="2">
    <source>
        <dbReference type="Proteomes" id="UP000638836"/>
    </source>
</evidence>
<evidence type="ECO:0000313" key="1">
    <source>
        <dbReference type="EMBL" id="MBC9826096.1"/>
    </source>
</evidence>
<protein>
    <recommendedName>
        <fullName evidence="3">PIN domain-containing protein</fullName>
    </recommendedName>
</protein>
<dbReference type="EMBL" id="WNJQ01000010">
    <property type="protein sequence ID" value="MBC9826096.1"/>
    <property type="molecule type" value="Genomic_DNA"/>
</dbReference>
<dbReference type="Proteomes" id="UP000638836">
    <property type="component" value="Unassembled WGS sequence"/>
</dbReference>
<organism evidence="1 2">
    <name type="scientific">Carnobacterium inhibens</name>
    <dbReference type="NCBI Taxonomy" id="147709"/>
    <lineage>
        <taxon>Bacteria</taxon>
        <taxon>Bacillati</taxon>
        <taxon>Bacillota</taxon>
        <taxon>Bacilli</taxon>
        <taxon>Lactobacillales</taxon>
        <taxon>Carnobacteriaceae</taxon>
        <taxon>Carnobacterium</taxon>
    </lineage>
</organism>
<comment type="caution">
    <text evidence="1">The sequence shown here is derived from an EMBL/GenBank/DDBJ whole genome shotgun (WGS) entry which is preliminary data.</text>
</comment>
<proteinExistence type="predicted"/>
<dbReference type="RefSeq" id="WP_023177077.1">
    <property type="nucleotide sequence ID" value="NZ_WNJQ01000010.1"/>
</dbReference>
<keyword evidence="2" id="KW-1185">Reference proteome</keyword>
<sequence length="150" mass="17685">MFYRISNPILKKDYLLILKILKDYSDKIAIVYYPSVENKNDMEIRTALMNFYLETDWIKKWPGTISSKKARVDFYAYNQSSYTLLKKSRSLININQEQTIDVFFLLNDRCVFYSVIHEDIYVVTDSKLAEAFRIAGYPLLKIPASSSKFF</sequence>
<gene>
    <name evidence="1" type="ORF">GLO26_09785</name>
</gene>